<proteinExistence type="predicted"/>
<organism evidence="1">
    <name type="scientific">uncultured Caudovirales phage</name>
    <dbReference type="NCBI Taxonomy" id="2100421"/>
    <lineage>
        <taxon>Viruses</taxon>
        <taxon>Duplodnaviria</taxon>
        <taxon>Heunggongvirae</taxon>
        <taxon>Uroviricota</taxon>
        <taxon>Caudoviricetes</taxon>
        <taxon>Peduoviridae</taxon>
        <taxon>Maltschvirus</taxon>
        <taxon>Maltschvirus maltsch</taxon>
    </lineage>
</organism>
<name>A0A6J7WWV9_9CAUD</name>
<protein>
    <submittedName>
        <fullName evidence="1">Uncharacterized protein</fullName>
    </submittedName>
</protein>
<evidence type="ECO:0000313" key="1">
    <source>
        <dbReference type="EMBL" id="CAB5222451.1"/>
    </source>
</evidence>
<gene>
    <name evidence="1" type="ORF">UFOVP378_5</name>
</gene>
<dbReference type="EMBL" id="LR798306">
    <property type="protein sequence ID" value="CAB5222451.1"/>
    <property type="molecule type" value="Genomic_DNA"/>
</dbReference>
<accession>A0A6J7WWV9</accession>
<sequence>MDKKLKAQWASNLLVDDFFLEVMNDLKNQQISVIINTNRDEAEQREAAYSHIKTLDLFLGHLQGLAAETKIQEKKWKIL</sequence>
<reference evidence="1" key="1">
    <citation type="submission" date="2020-05" db="EMBL/GenBank/DDBJ databases">
        <authorList>
            <person name="Chiriac C."/>
            <person name="Salcher M."/>
            <person name="Ghai R."/>
            <person name="Kavagutti S V."/>
        </authorList>
    </citation>
    <scope>NUCLEOTIDE SEQUENCE</scope>
</reference>